<proteinExistence type="predicted"/>
<gene>
    <name evidence="1" type="ORF">H9851_02805</name>
</gene>
<dbReference type="InterPro" id="IPR010690">
    <property type="entry name" value="YqfD"/>
</dbReference>
<dbReference type="Pfam" id="PF06898">
    <property type="entry name" value="YqfD"/>
    <property type="match status" value="1"/>
</dbReference>
<accession>A0A9D1W0G1</accession>
<evidence type="ECO:0000313" key="2">
    <source>
        <dbReference type="Proteomes" id="UP000886847"/>
    </source>
</evidence>
<protein>
    <submittedName>
        <fullName evidence="1">Sporulation protein YqfD</fullName>
    </submittedName>
</protein>
<organism evidence="1 2">
    <name type="scientific">Candidatus Borkfalkia faecavium</name>
    <dbReference type="NCBI Taxonomy" id="2838508"/>
    <lineage>
        <taxon>Bacteria</taxon>
        <taxon>Bacillati</taxon>
        <taxon>Bacillota</taxon>
        <taxon>Clostridia</taxon>
        <taxon>Christensenellales</taxon>
        <taxon>Christensenellaceae</taxon>
        <taxon>Candidatus Borkfalkia</taxon>
    </lineage>
</organism>
<sequence>MRPPFCCEVEIGGVMPLSALERLARAGIRTYCVRKVSVCRLKLYVRAKEMQKVFAILRGSCYTVTNKGSVGCKRLADALLARPGLWIGALLLAAALWAGGAAVLRIEVEGSAAWNAARVREVLQEAGIAPFTFYREEEGEAARTALLALPGVVFASVEKSGCVLTVTVEESAEPPAPVRKQSLVAPRAGVVEELTVLRGTAEVCVGEAVSAGQTLVGGYFVQGEERHETFAIARCSLLCSFQGEYAFAAESEAARESALAQALLAAGGEPVAQEISVRAEGEGAVYAVRLTVRVRLSAGL</sequence>
<dbReference type="AlphaFoldDB" id="A0A9D1W0G1"/>
<name>A0A9D1W0G1_9FIRM</name>
<dbReference type="Proteomes" id="UP000886847">
    <property type="component" value="Unassembled WGS sequence"/>
</dbReference>
<reference evidence="1" key="2">
    <citation type="submission" date="2021-04" db="EMBL/GenBank/DDBJ databases">
        <authorList>
            <person name="Gilroy R."/>
        </authorList>
    </citation>
    <scope>NUCLEOTIDE SEQUENCE</scope>
    <source>
        <strain evidence="1">2189</strain>
    </source>
</reference>
<evidence type="ECO:0000313" key="1">
    <source>
        <dbReference type="EMBL" id="HIX50191.1"/>
    </source>
</evidence>
<reference evidence="1" key="1">
    <citation type="journal article" date="2021" name="PeerJ">
        <title>Extensive microbial diversity within the chicken gut microbiome revealed by metagenomics and culture.</title>
        <authorList>
            <person name="Gilroy R."/>
            <person name="Ravi A."/>
            <person name="Getino M."/>
            <person name="Pursley I."/>
            <person name="Horton D.L."/>
            <person name="Alikhan N.F."/>
            <person name="Baker D."/>
            <person name="Gharbi K."/>
            <person name="Hall N."/>
            <person name="Watson M."/>
            <person name="Adriaenssens E.M."/>
            <person name="Foster-Nyarko E."/>
            <person name="Jarju S."/>
            <person name="Secka A."/>
            <person name="Antonio M."/>
            <person name="Oren A."/>
            <person name="Chaudhuri R.R."/>
            <person name="La Ragione R."/>
            <person name="Hildebrand F."/>
            <person name="Pallen M.J."/>
        </authorList>
    </citation>
    <scope>NUCLEOTIDE SEQUENCE</scope>
    <source>
        <strain evidence="1">2189</strain>
    </source>
</reference>
<dbReference type="EMBL" id="DXEW01000015">
    <property type="protein sequence ID" value="HIX50191.1"/>
    <property type="molecule type" value="Genomic_DNA"/>
</dbReference>
<comment type="caution">
    <text evidence="1">The sequence shown here is derived from an EMBL/GenBank/DDBJ whole genome shotgun (WGS) entry which is preliminary data.</text>
</comment>